<dbReference type="EMBL" id="JAIWYP010000013">
    <property type="protein sequence ID" value="KAH3718006.1"/>
    <property type="molecule type" value="Genomic_DNA"/>
</dbReference>
<organism evidence="1 2">
    <name type="scientific">Dreissena polymorpha</name>
    <name type="common">Zebra mussel</name>
    <name type="synonym">Mytilus polymorpha</name>
    <dbReference type="NCBI Taxonomy" id="45954"/>
    <lineage>
        <taxon>Eukaryota</taxon>
        <taxon>Metazoa</taxon>
        <taxon>Spiralia</taxon>
        <taxon>Lophotrochozoa</taxon>
        <taxon>Mollusca</taxon>
        <taxon>Bivalvia</taxon>
        <taxon>Autobranchia</taxon>
        <taxon>Heteroconchia</taxon>
        <taxon>Euheterodonta</taxon>
        <taxon>Imparidentia</taxon>
        <taxon>Neoheterodontei</taxon>
        <taxon>Myida</taxon>
        <taxon>Dreissenoidea</taxon>
        <taxon>Dreissenidae</taxon>
        <taxon>Dreissena</taxon>
    </lineage>
</organism>
<dbReference type="AlphaFoldDB" id="A0A9D4C6K1"/>
<gene>
    <name evidence="1" type="ORF">DPMN_060803</name>
</gene>
<accession>A0A9D4C6K1</accession>
<reference evidence="1" key="2">
    <citation type="submission" date="2020-11" db="EMBL/GenBank/DDBJ databases">
        <authorList>
            <person name="McCartney M.A."/>
            <person name="Auch B."/>
            <person name="Kono T."/>
            <person name="Mallez S."/>
            <person name="Becker A."/>
            <person name="Gohl D.M."/>
            <person name="Silverstein K.A.T."/>
            <person name="Koren S."/>
            <person name="Bechman K.B."/>
            <person name="Herman A."/>
            <person name="Abrahante J.E."/>
            <person name="Garbe J."/>
        </authorList>
    </citation>
    <scope>NUCLEOTIDE SEQUENCE</scope>
    <source>
        <strain evidence="1">Duluth1</strain>
        <tissue evidence="1">Whole animal</tissue>
    </source>
</reference>
<comment type="caution">
    <text evidence="1">The sequence shown here is derived from an EMBL/GenBank/DDBJ whole genome shotgun (WGS) entry which is preliminary data.</text>
</comment>
<sequence>MLYKFYQQLAKGECVDGILILDENACTSLLEMYHNREYHLTLYCVDTHLCLDFSSQTNTPALLCLKCITTGSTI</sequence>
<reference evidence="1" key="1">
    <citation type="journal article" date="2019" name="bioRxiv">
        <title>The Genome of the Zebra Mussel, Dreissena polymorpha: A Resource for Invasive Species Research.</title>
        <authorList>
            <person name="McCartney M.A."/>
            <person name="Auch B."/>
            <person name="Kono T."/>
            <person name="Mallez S."/>
            <person name="Zhang Y."/>
            <person name="Obille A."/>
            <person name="Becker A."/>
            <person name="Abrahante J.E."/>
            <person name="Garbe J."/>
            <person name="Badalamenti J.P."/>
            <person name="Herman A."/>
            <person name="Mangelson H."/>
            <person name="Liachko I."/>
            <person name="Sullivan S."/>
            <person name="Sone E.D."/>
            <person name="Koren S."/>
            <person name="Silverstein K.A.T."/>
            <person name="Beckman K.B."/>
            <person name="Gohl D.M."/>
        </authorList>
    </citation>
    <scope>NUCLEOTIDE SEQUENCE</scope>
    <source>
        <strain evidence="1">Duluth1</strain>
        <tissue evidence="1">Whole animal</tissue>
    </source>
</reference>
<protein>
    <submittedName>
        <fullName evidence="1">Uncharacterized protein</fullName>
    </submittedName>
</protein>
<keyword evidence="2" id="KW-1185">Reference proteome</keyword>
<evidence type="ECO:0000313" key="2">
    <source>
        <dbReference type="Proteomes" id="UP000828390"/>
    </source>
</evidence>
<proteinExistence type="predicted"/>
<name>A0A9D4C6K1_DREPO</name>
<evidence type="ECO:0000313" key="1">
    <source>
        <dbReference type="EMBL" id="KAH3718006.1"/>
    </source>
</evidence>
<dbReference type="Proteomes" id="UP000828390">
    <property type="component" value="Unassembled WGS sequence"/>
</dbReference>